<feature type="compositionally biased region" description="Polar residues" evidence="1">
    <location>
        <begin position="72"/>
        <end position="90"/>
    </location>
</feature>
<evidence type="ECO:0000259" key="2">
    <source>
        <dbReference type="SMART" id="SM00717"/>
    </source>
</evidence>
<dbReference type="EMBL" id="JALLBG020000132">
    <property type="protein sequence ID" value="KAL3762618.1"/>
    <property type="molecule type" value="Genomic_DNA"/>
</dbReference>
<organism evidence="3 4">
    <name type="scientific">Discostella pseudostelligera</name>
    <dbReference type="NCBI Taxonomy" id="259834"/>
    <lineage>
        <taxon>Eukaryota</taxon>
        <taxon>Sar</taxon>
        <taxon>Stramenopiles</taxon>
        <taxon>Ochrophyta</taxon>
        <taxon>Bacillariophyta</taxon>
        <taxon>Coscinodiscophyceae</taxon>
        <taxon>Thalassiosirophycidae</taxon>
        <taxon>Stephanodiscales</taxon>
        <taxon>Stephanodiscaceae</taxon>
        <taxon>Discostella</taxon>
    </lineage>
</organism>
<protein>
    <recommendedName>
        <fullName evidence="2">Myb-like domain-containing protein</fullName>
    </recommendedName>
</protein>
<reference evidence="3 4" key="1">
    <citation type="submission" date="2024-10" db="EMBL/GenBank/DDBJ databases">
        <title>Updated reference genomes for cyclostephanoid diatoms.</title>
        <authorList>
            <person name="Roberts W.R."/>
            <person name="Alverson A.J."/>
        </authorList>
    </citation>
    <scope>NUCLEOTIDE SEQUENCE [LARGE SCALE GENOMIC DNA]</scope>
    <source>
        <strain evidence="3 4">AJA232-27</strain>
    </source>
</reference>
<dbReference type="InterPro" id="IPR001005">
    <property type="entry name" value="SANT/Myb"/>
</dbReference>
<dbReference type="Pfam" id="PF13921">
    <property type="entry name" value="Myb_DNA-bind_6"/>
    <property type="match status" value="1"/>
</dbReference>
<feature type="domain" description="Myb-like" evidence="2">
    <location>
        <begin position="349"/>
        <end position="402"/>
    </location>
</feature>
<evidence type="ECO:0000256" key="1">
    <source>
        <dbReference type="SAM" id="MobiDB-lite"/>
    </source>
</evidence>
<dbReference type="SUPFAM" id="SSF46689">
    <property type="entry name" value="Homeodomain-like"/>
    <property type="match status" value="1"/>
</dbReference>
<dbReference type="InterPro" id="IPR009057">
    <property type="entry name" value="Homeodomain-like_sf"/>
</dbReference>
<comment type="caution">
    <text evidence="3">The sequence shown here is derived from an EMBL/GenBank/DDBJ whole genome shotgun (WGS) entry which is preliminary data.</text>
</comment>
<dbReference type="Proteomes" id="UP001530293">
    <property type="component" value="Unassembled WGS sequence"/>
</dbReference>
<keyword evidence="4" id="KW-1185">Reference proteome</keyword>
<evidence type="ECO:0000313" key="4">
    <source>
        <dbReference type="Proteomes" id="UP001530293"/>
    </source>
</evidence>
<accession>A0ABD3MFC9</accession>
<proteinExistence type="predicted"/>
<dbReference type="AlphaFoldDB" id="A0ABD3MFC9"/>
<dbReference type="SMART" id="SM00717">
    <property type="entry name" value="SANT"/>
    <property type="match status" value="2"/>
</dbReference>
<dbReference type="CDD" id="cd00167">
    <property type="entry name" value="SANT"/>
    <property type="match status" value="1"/>
</dbReference>
<feature type="domain" description="Myb-like" evidence="2">
    <location>
        <begin position="289"/>
        <end position="345"/>
    </location>
</feature>
<feature type="region of interest" description="Disordered" evidence="1">
    <location>
        <begin position="72"/>
        <end position="94"/>
    </location>
</feature>
<evidence type="ECO:0000313" key="3">
    <source>
        <dbReference type="EMBL" id="KAL3762618.1"/>
    </source>
</evidence>
<sequence>MPPTVSKPIPSAISAALETNISLQSELQRLLQKIKCKKVLNRRNAARVMKYCRIEGDHSQRMTVSATVGGTSMTISESNDSIQSVSTENLTRGKPDECSATIAIDEADLSKAKDATEFPPRKKTKLACNSNRKEMRRFFMDKDGSTPESMMWGIGRENEAGQPASVIFERNHQSRISADEEVPKSTWKKAKRCAWKDDTFEEVSIKIVNMPSRPEENRLLPCFSFADPKTAATKLTKQECNFVTSMIQKSGGNKHNSIDWYNFAIEHYDKINQQSPWRCFCLFRSSLQNLSTWSPDEDELLLKYLASHGPQYLLQGDCAVQTCRNLFPDRSTKQVILRAQSTLINPNYVQNAWDTNEKRKLALLVRAYSNKPHPINSASRPMHFSHRAPKSVTEKWINTLNPAMYHPST</sequence>
<gene>
    <name evidence="3" type="ORF">ACHAWU_005821</name>
</gene>
<name>A0ABD3MFC9_9STRA</name>